<accession>A0A0S3PUW2</accession>
<dbReference type="GO" id="GO:0003677">
    <property type="term" value="F:DNA binding"/>
    <property type="evidence" value="ECO:0007669"/>
    <property type="project" value="UniProtKB-KW"/>
</dbReference>
<dbReference type="EMBL" id="AP014946">
    <property type="protein sequence ID" value="BAT59745.1"/>
    <property type="molecule type" value="Genomic_DNA"/>
</dbReference>
<dbReference type="InterPro" id="IPR018490">
    <property type="entry name" value="cNMP-bd_dom_sf"/>
</dbReference>
<proteinExistence type="predicted"/>
<dbReference type="PANTHER" id="PTHR24567">
    <property type="entry name" value="CRP FAMILY TRANSCRIPTIONAL REGULATORY PROTEIN"/>
    <property type="match status" value="1"/>
</dbReference>
<dbReference type="InterPro" id="IPR036390">
    <property type="entry name" value="WH_DNA-bd_sf"/>
</dbReference>
<evidence type="ECO:0000313" key="5">
    <source>
        <dbReference type="EMBL" id="BAT59745.1"/>
    </source>
</evidence>
<dbReference type="GO" id="GO:0003700">
    <property type="term" value="F:DNA-binding transcription factor activity"/>
    <property type="evidence" value="ECO:0007669"/>
    <property type="project" value="TreeGrafter"/>
</dbReference>
<dbReference type="PANTHER" id="PTHR24567:SF74">
    <property type="entry name" value="HTH-TYPE TRANSCRIPTIONAL REGULATOR ARCR"/>
    <property type="match status" value="1"/>
</dbReference>
<dbReference type="InterPro" id="IPR050397">
    <property type="entry name" value="Env_Response_Regulators"/>
</dbReference>
<reference evidence="5 6" key="1">
    <citation type="submission" date="2015-08" db="EMBL/GenBank/DDBJ databases">
        <title>Investigation of the bacterial diversity of lava forest soil.</title>
        <authorList>
            <person name="Lee J.S."/>
        </authorList>
    </citation>
    <scope>NUCLEOTIDE SEQUENCE [LARGE SCALE GENOMIC DNA]</scope>
    <source>
        <strain evidence="5 6">GJW-30</strain>
    </source>
</reference>
<keyword evidence="2" id="KW-0238">DNA-binding</keyword>
<name>A0A0S3PUW2_9BRAD</name>
<feature type="domain" description="HTH crp-type" evidence="4">
    <location>
        <begin position="176"/>
        <end position="242"/>
    </location>
</feature>
<dbReference type="SMART" id="SM00419">
    <property type="entry name" value="HTH_CRP"/>
    <property type="match status" value="1"/>
</dbReference>
<dbReference type="InterPro" id="IPR012318">
    <property type="entry name" value="HTH_CRP"/>
</dbReference>
<organism evidence="5 6">
    <name type="scientific">Variibacter gotjawalensis</name>
    <dbReference type="NCBI Taxonomy" id="1333996"/>
    <lineage>
        <taxon>Bacteria</taxon>
        <taxon>Pseudomonadati</taxon>
        <taxon>Pseudomonadota</taxon>
        <taxon>Alphaproteobacteria</taxon>
        <taxon>Hyphomicrobiales</taxon>
        <taxon>Nitrobacteraceae</taxon>
        <taxon>Variibacter</taxon>
    </lineage>
</organism>
<dbReference type="SUPFAM" id="SSF46785">
    <property type="entry name" value="Winged helix' DNA-binding domain"/>
    <property type="match status" value="1"/>
</dbReference>
<evidence type="ECO:0000313" key="6">
    <source>
        <dbReference type="Proteomes" id="UP000236884"/>
    </source>
</evidence>
<evidence type="ECO:0000256" key="3">
    <source>
        <dbReference type="ARBA" id="ARBA00023163"/>
    </source>
</evidence>
<dbReference type="Gene3D" id="2.60.120.10">
    <property type="entry name" value="Jelly Rolls"/>
    <property type="match status" value="1"/>
</dbReference>
<dbReference type="AlphaFoldDB" id="A0A0S3PUW2"/>
<keyword evidence="1" id="KW-0805">Transcription regulation</keyword>
<dbReference type="PROSITE" id="PS51063">
    <property type="entry name" value="HTH_CRP_2"/>
    <property type="match status" value="1"/>
</dbReference>
<keyword evidence="3" id="KW-0804">Transcription</keyword>
<dbReference type="InterPro" id="IPR036388">
    <property type="entry name" value="WH-like_DNA-bd_sf"/>
</dbReference>
<dbReference type="Gene3D" id="1.10.10.10">
    <property type="entry name" value="Winged helix-like DNA-binding domain superfamily/Winged helix DNA-binding domain"/>
    <property type="match status" value="1"/>
</dbReference>
<dbReference type="InterPro" id="IPR014710">
    <property type="entry name" value="RmlC-like_jellyroll"/>
</dbReference>
<gene>
    <name evidence="5" type="primary">ntcA</name>
    <name evidence="5" type="ORF">GJW-30_1_02278</name>
</gene>
<dbReference type="Proteomes" id="UP000236884">
    <property type="component" value="Chromosome"/>
</dbReference>
<evidence type="ECO:0000256" key="2">
    <source>
        <dbReference type="ARBA" id="ARBA00023125"/>
    </source>
</evidence>
<sequence length="263" mass="28612">MRGNAHRRYFCEKLLPPTYAGAQTPRQAAVYAVKTMANRNSIIQNASPALQKELARVAQPIDLPQGKILFEQDGQIDLVVFPDRGMVSFVGLTTKGDALEIAMIGRDGAAGASSVLTDEKAYCRATMQIAGAGTAIPVRVARDLALAHAELRKALVDSEQLVVRQAIQSAVCVATHDVASRFARWLLRCRDATQTDILGLTHEYIAQMLAVRRASVSAAAHDLQERGLIRYHRGVIHILDAKGIHDISCECYEKQDQVGGAGR</sequence>
<dbReference type="KEGG" id="vgo:GJW-30_1_02278"/>
<evidence type="ECO:0000256" key="1">
    <source>
        <dbReference type="ARBA" id="ARBA00023015"/>
    </source>
</evidence>
<dbReference type="GO" id="GO:0005829">
    <property type="term" value="C:cytosol"/>
    <property type="evidence" value="ECO:0007669"/>
    <property type="project" value="TreeGrafter"/>
</dbReference>
<dbReference type="Pfam" id="PF13545">
    <property type="entry name" value="HTH_Crp_2"/>
    <property type="match status" value="1"/>
</dbReference>
<protein>
    <submittedName>
        <fullName evidence="5">Global nitrogen regulator</fullName>
    </submittedName>
</protein>
<dbReference type="SUPFAM" id="SSF51206">
    <property type="entry name" value="cAMP-binding domain-like"/>
    <property type="match status" value="1"/>
</dbReference>
<evidence type="ECO:0000259" key="4">
    <source>
        <dbReference type="PROSITE" id="PS51063"/>
    </source>
</evidence>
<keyword evidence="6" id="KW-1185">Reference proteome</keyword>